<sequence>MQLFDAIPPRLFSPLSSQKRDIYSAALFTLGELFDNQLVISRDEVESALQYALSDVLESADFSDEEGGEEARQLSGKVQLVLRRLKETGWIEYESSKDSFVENLSLPFHTVAIVKTLKDLCVERKSEYNRNVYTVYAALKESRNNPDYRLSALNEAYEKAESFMTSLKVLFNNIKGFYQRIGQLDDVNSLLKDHFDFYVSEVSKKVIEPLRTIDSVPRFKNRIIDMLDELERDEDIFSSLVQKTVVTRESPDEEAAEADIRYKIHQTVSIFSTVEATIEEIYAKNTAYIQSSIERMRYLMASDKGAKGNIDAILKRASMDESFAARLPQELGLVRTMLLDQSSLFDRINRRSRDEGRREAVRRYSVDGQLEEGFFDDIRKQFGAKRIDDFILSRMDGDELEGADIALASIDDFMLFILATVRSSEDDCPFSCAFAPGEDRRGRMVLPQCTFRRR</sequence>
<dbReference type="EMBL" id="JADIMU010000066">
    <property type="protein sequence ID" value="MBO8444003.1"/>
    <property type="molecule type" value="Genomic_DNA"/>
</dbReference>
<name>A0A9D9HBI9_9SPIR</name>
<dbReference type="AlphaFoldDB" id="A0A9D9HBI9"/>
<comment type="caution">
    <text evidence="1">The sequence shown here is derived from an EMBL/GenBank/DDBJ whole genome shotgun (WGS) entry which is preliminary data.</text>
</comment>
<proteinExistence type="predicted"/>
<protein>
    <submittedName>
        <fullName evidence="1">Uncharacterized protein</fullName>
    </submittedName>
</protein>
<gene>
    <name evidence="1" type="ORF">IAC42_09665</name>
</gene>
<reference evidence="1" key="1">
    <citation type="submission" date="2020-10" db="EMBL/GenBank/DDBJ databases">
        <authorList>
            <person name="Gilroy R."/>
        </authorList>
    </citation>
    <scope>NUCLEOTIDE SEQUENCE</scope>
    <source>
        <strain evidence="1">11167</strain>
    </source>
</reference>
<dbReference type="InterPro" id="IPR043773">
    <property type="entry name" value="JetA"/>
</dbReference>
<dbReference type="Pfam" id="PF18982">
    <property type="entry name" value="JetA"/>
    <property type="match status" value="1"/>
</dbReference>
<dbReference type="Proteomes" id="UP000823633">
    <property type="component" value="Unassembled WGS sequence"/>
</dbReference>
<organism evidence="1 2">
    <name type="scientific">Candidatus Aphodenecus pullistercoris</name>
    <dbReference type="NCBI Taxonomy" id="2840669"/>
    <lineage>
        <taxon>Bacteria</taxon>
        <taxon>Pseudomonadati</taxon>
        <taxon>Spirochaetota</taxon>
        <taxon>Spirochaetia</taxon>
        <taxon>Spirochaetales</taxon>
        <taxon>Candidatus Aphodenecus</taxon>
    </lineage>
</organism>
<reference evidence="1" key="2">
    <citation type="journal article" date="2021" name="PeerJ">
        <title>Extensive microbial diversity within the chicken gut microbiome revealed by metagenomics and culture.</title>
        <authorList>
            <person name="Gilroy R."/>
            <person name="Ravi A."/>
            <person name="Getino M."/>
            <person name="Pursley I."/>
            <person name="Horton D.L."/>
            <person name="Alikhan N.F."/>
            <person name="Baker D."/>
            <person name="Gharbi K."/>
            <person name="Hall N."/>
            <person name="Watson M."/>
            <person name="Adriaenssens E.M."/>
            <person name="Foster-Nyarko E."/>
            <person name="Jarju S."/>
            <person name="Secka A."/>
            <person name="Antonio M."/>
            <person name="Oren A."/>
            <person name="Chaudhuri R.R."/>
            <person name="La Ragione R."/>
            <person name="Hildebrand F."/>
            <person name="Pallen M.J."/>
        </authorList>
    </citation>
    <scope>NUCLEOTIDE SEQUENCE</scope>
    <source>
        <strain evidence="1">11167</strain>
    </source>
</reference>
<accession>A0A9D9HBI9</accession>
<evidence type="ECO:0000313" key="2">
    <source>
        <dbReference type="Proteomes" id="UP000823633"/>
    </source>
</evidence>
<evidence type="ECO:0000313" key="1">
    <source>
        <dbReference type="EMBL" id="MBO8444003.1"/>
    </source>
</evidence>